<keyword evidence="14" id="KW-1185">Reference proteome</keyword>
<comment type="subcellular location">
    <subcellularLocation>
        <location evidence="2">Mitochondrion</location>
    </subcellularLocation>
</comment>
<dbReference type="CDD" id="cd06558">
    <property type="entry name" value="crotonase-like"/>
    <property type="match status" value="1"/>
</dbReference>
<dbReference type="UniPathway" id="UPA00362"/>
<evidence type="ECO:0000256" key="5">
    <source>
        <dbReference type="ARBA" id="ARBA00011915"/>
    </source>
</evidence>
<dbReference type="Proteomes" id="UP000549394">
    <property type="component" value="Unassembled WGS sequence"/>
</dbReference>
<evidence type="ECO:0000259" key="12">
    <source>
        <dbReference type="Pfam" id="PF16113"/>
    </source>
</evidence>
<dbReference type="OrthoDB" id="1737613at2759"/>
<evidence type="ECO:0000313" key="14">
    <source>
        <dbReference type="Proteomes" id="UP000549394"/>
    </source>
</evidence>
<proteinExistence type="inferred from homology"/>
<dbReference type="NCBIfam" id="NF004127">
    <property type="entry name" value="PRK05617.1"/>
    <property type="match status" value="1"/>
</dbReference>
<dbReference type="GO" id="GO:0005739">
    <property type="term" value="C:mitochondrion"/>
    <property type="evidence" value="ECO:0007669"/>
    <property type="project" value="UniProtKB-SubCell"/>
</dbReference>
<dbReference type="InterPro" id="IPR045004">
    <property type="entry name" value="ECH_dom"/>
</dbReference>
<keyword evidence="7" id="KW-0101">Branched-chain amino acid catabolism</keyword>
<dbReference type="Gene3D" id="3.90.226.10">
    <property type="entry name" value="2-enoyl-CoA Hydratase, Chain A, domain 1"/>
    <property type="match status" value="1"/>
</dbReference>
<evidence type="ECO:0000256" key="8">
    <source>
        <dbReference type="ARBA" id="ARBA00022801"/>
    </source>
</evidence>
<protein>
    <recommendedName>
        <fullName evidence="6">3-hydroxyisobutyryl-CoA hydrolase, mitochondrial</fullName>
        <ecNumber evidence="5">3.1.2.4</ecNumber>
    </recommendedName>
    <alternativeName>
        <fullName evidence="11">3-hydroxyisobutyryl-coenzyme A hydrolase</fullName>
    </alternativeName>
</protein>
<dbReference type="GO" id="GO:0006574">
    <property type="term" value="P:L-valine catabolic process"/>
    <property type="evidence" value="ECO:0007669"/>
    <property type="project" value="UniProtKB-UniPathway"/>
</dbReference>
<evidence type="ECO:0000256" key="11">
    <source>
        <dbReference type="ARBA" id="ARBA00031181"/>
    </source>
</evidence>
<keyword evidence="8" id="KW-0378">Hydrolase</keyword>
<comment type="catalytic activity">
    <reaction evidence="1">
        <text>3-hydroxy-2-methylpropanoyl-CoA + H2O = 3-hydroxy-2-methylpropanoate + CoA + H(+)</text>
        <dbReference type="Rhea" id="RHEA:20888"/>
        <dbReference type="ChEBI" id="CHEBI:11805"/>
        <dbReference type="ChEBI" id="CHEBI:15377"/>
        <dbReference type="ChEBI" id="CHEBI:15378"/>
        <dbReference type="ChEBI" id="CHEBI:57287"/>
        <dbReference type="ChEBI" id="CHEBI:57340"/>
        <dbReference type="EC" id="3.1.2.4"/>
    </reaction>
</comment>
<dbReference type="InterPro" id="IPR032259">
    <property type="entry name" value="HIBYL-CoA-H"/>
</dbReference>
<gene>
    <name evidence="13" type="ORF">DGYR_LOCUS1293</name>
</gene>
<comment type="function">
    <text evidence="10">Hydrolyzes 3-hydroxyisobutyryl-CoA (HIBYL-CoA), a saline catabolite. Has high activity toward isobutyryl-CoA. Could be an isobutyryl-CoA dehydrogenase that functions in valine catabolism. Also hydrolyzes 3-hydroxypropanoyl-CoA.</text>
</comment>
<evidence type="ECO:0000256" key="6">
    <source>
        <dbReference type="ARBA" id="ARBA00016714"/>
    </source>
</evidence>
<evidence type="ECO:0000313" key="13">
    <source>
        <dbReference type="EMBL" id="CAD5112090.1"/>
    </source>
</evidence>
<comment type="pathway">
    <text evidence="3">Amino-acid degradation; L-valine degradation.</text>
</comment>
<keyword evidence="9" id="KW-0496">Mitochondrion</keyword>
<name>A0A7I8VA45_9ANNE</name>
<dbReference type="GO" id="GO:0003860">
    <property type="term" value="F:3-hydroxyisobutyryl-CoA hydrolase activity"/>
    <property type="evidence" value="ECO:0007669"/>
    <property type="project" value="UniProtKB-EC"/>
</dbReference>
<dbReference type="PANTHER" id="PTHR43176">
    <property type="entry name" value="3-HYDROXYISOBUTYRYL-COA HYDROLASE-RELATED"/>
    <property type="match status" value="1"/>
</dbReference>
<sequence length="379" mass="42436">MLHALPRSCVRRMITVSQHIRNSSSTSEVLMQVKGDKALITLNRPKALNALNLSMIRQIYPQLRQWENSSNIKAVIINGSGEKAFCAGGDIVAVTNAGKKKEKLAEEFFYEEYKLNNLIGSLKVPWIAFINGITMGGGVGLSVHGTFRICNEKTVFAMPECGIGLFPDVGGGYFLPRLAGETGTFLSLTGYRLKGTDVLHSGVATHFVHSKFNEELLETLVTAESGKEELNKIFCEFQKRSEGEMKSDFSLAPHLTKINTLFNANTVEDILKNLKEEGSDWSKKQYETIERMSPSSLKITLRLLREGKSLSLMDVLRIEYRLSQGCMANNDFYEGVRALLIDKDNKTSWKPAKLEDVTDDIVNSYFKALPENRELKFDS</sequence>
<feature type="domain" description="Enoyl-CoA hydratase/isomerase" evidence="12">
    <location>
        <begin position="39"/>
        <end position="366"/>
    </location>
</feature>
<dbReference type="FunFam" id="3.90.226.10:FF:000026">
    <property type="entry name" value="3-hydroxyisobutyryl-CoA hydrolase, mitochondrial"/>
    <property type="match status" value="1"/>
</dbReference>
<dbReference type="PANTHER" id="PTHR43176:SF3">
    <property type="entry name" value="3-HYDROXYISOBUTYRYL-COA HYDROLASE, MITOCHONDRIAL"/>
    <property type="match status" value="1"/>
</dbReference>
<dbReference type="EC" id="3.1.2.4" evidence="5"/>
<dbReference type="AlphaFoldDB" id="A0A7I8VA45"/>
<evidence type="ECO:0000256" key="9">
    <source>
        <dbReference type="ARBA" id="ARBA00023128"/>
    </source>
</evidence>
<reference evidence="13 14" key="1">
    <citation type="submission" date="2020-08" db="EMBL/GenBank/DDBJ databases">
        <authorList>
            <person name="Hejnol A."/>
        </authorList>
    </citation>
    <scope>NUCLEOTIDE SEQUENCE [LARGE SCALE GENOMIC DNA]</scope>
</reference>
<comment type="caution">
    <text evidence="13">The sequence shown here is derived from an EMBL/GenBank/DDBJ whole genome shotgun (WGS) entry which is preliminary data.</text>
</comment>
<comment type="similarity">
    <text evidence="4">Belongs to the enoyl-CoA hydratase/isomerase family.</text>
</comment>
<evidence type="ECO:0000256" key="1">
    <source>
        <dbReference type="ARBA" id="ARBA00001709"/>
    </source>
</evidence>
<dbReference type="Pfam" id="PF16113">
    <property type="entry name" value="ECH_2"/>
    <property type="match status" value="1"/>
</dbReference>
<dbReference type="InterPro" id="IPR029045">
    <property type="entry name" value="ClpP/crotonase-like_dom_sf"/>
</dbReference>
<dbReference type="SUPFAM" id="SSF52096">
    <property type="entry name" value="ClpP/crotonase"/>
    <property type="match status" value="1"/>
</dbReference>
<evidence type="ECO:0000256" key="3">
    <source>
        <dbReference type="ARBA" id="ARBA00005109"/>
    </source>
</evidence>
<evidence type="ECO:0000256" key="4">
    <source>
        <dbReference type="ARBA" id="ARBA00005254"/>
    </source>
</evidence>
<evidence type="ECO:0000256" key="10">
    <source>
        <dbReference type="ARBA" id="ARBA00024871"/>
    </source>
</evidence>
<accession>A0A7I8VA45</accession>
<dbReference type="EMBL" id="CAJFCJ010000002">
    <property type="protein sequence ID" value="CAD5112090.1"/>
    <property type="molecule type" value="Genomic_DNA"/>
</dbReference>
<evidence type="ECO:0000256" key="7">
    <source>
        <dbReference type="ARBA" id="ARBA00022456"/>
    </source>
</evidence>
<evidence type="ECO:0000256" key="2">
    <source>
        <dbReference type="ARBA" id="ARBA00004173"/>
    </source>
</evidence>
<organism evidence="13 14">
    <name type="scientific">Dimorphilus gyrociliatus</name>
    <dbReference type="NCBI Taxonomy" id="2664684"/>
    <lineage>
        <taxon>Eukaryota</taxon>
        <taxon>Metazoa</taxon>
        <taxon>Spiralia</taxon>
        <taxon>Lophotrochozoa</taxon>
        <taxon>Annelida</taxon>
        <taxon>Polychaeta</taxon>
        <taxon>Polychaeta incertae sedis</taxon>
        <taxon>Dinophilidae</taxon>
        <taxon>Dimorphilus</taxon>
    </lineage>
</organism>